<evidence type="ECO:0000313" key="1">
    <source>
        <dbReference type="Proteomes" id="UP000887576"/>
    </source>
</evidence>
<name>A0AC34RES5_9BILA</name>
<dbReference type="Proteomes" id="UP000887576">
    <property type="component" value="Unplaced"/>
</dbReference>
<accession>A0AC34RES5</accession>
<sequence>MDFLIDFVFYVLDATLIDRTTMLNQNRYNYYNCLLFSLVLRRNYDSKVELYAAQDPNLKDWPWNRLMDNFVDIGIFNRFWFLEKAFENYDIKQEEFKTEKLNN</sequence>
<protein>
    <submittedName>
        <fullName evidence="2">Uncharacterized protein</fullName>
    </submittedName>
</protein>
<evidence type="ECO:0000313" key="2">
    <source>
        <dbReference type="WBParaSite" id="JU765_v2.g6264.t1"/>
    </source>
</evidence>
<dbReference type="WBParaSite" id="JU765_v2.g6264.t1">
    <property type="protein sequence ID" value="JU765_v2.g6264.t1"/>
    <property type="gene ID" value="JU765_v2.g6264"/>
</dbReference>
<reference evidence="2" key="1">
    <citation type="submission" date="2022-11" db="UniProtKB">
        <authorList>
            <consortium name="WormBaseParasite"/>
        </authorList>
    </citation>
    <scope>IDENTIFICATION</scope>
</reference>
<organism evidence="1 2">
    <name type="scientific">Panagrolaimus sp. JU765</name>
    <dbReference type="NCBI Taxonomy" id="591449"/>
    <lineage>
        <taxon>Eukaryota</taxon>
        <taxon>Metazoa</taxon>
        <taxon>Ecdysozoa</taxon>
        <taxon>Nematoda</taxon>
        <taxon>Chromadorea</taxon>
        <taxon>Rhabditida</taxon>
        <taxon>Tylenchina</taxon>
        <taxon>Panagrolaimomorpha</taxon>
        <taxon>Panagrolaimoidea</taxon>
        <taxon>Panagrolaimidae</taxon>
        <taxon>Panagrolaimus</taxon>
    </lineage>
</organism>
<proteinExistence type="predicted"/>